<sequence>MLCKATAIDAFDASDTTAANKEDTKDNACPALFVQEPHPLGKFKELAMRQVMKVMKVAVKQRKVRSSLKGKEVLDFVPYRPHSPFHSAPSMSQLVTQFPLAPSISKVKGKEVPLHRPSSATINKLPVSNSVSEVFDATSATSNKLTVTDTKPFVRKVKDVELEEGETINPCPPLHQTQQACSRNNNELSCFKHNEAHGNQSVSRSAVKDTAINSTAASTKRALSATAPIYYTDKQRTSDKPSESVTAWKTLLSLGDMLLASLNAQEQYLLYGICLRLVAMVRFRILDRMQSEVRSVLARHLQAPSVSDDLQYTKMSRNLLEEYEQSTVMNASSKEYLTTR</sequence>
<proteinExistence type="predicted"/>
<gene>
    <name evidence="1" type="ORF">BCV72DRAFT_259286</name>
</gene>
<protein>
    <submittedName>
        <fullName evidence="1">Uncharacterized protein</fullName>
    </submittedName>
</protein>
<name>A0A1X0RIR7_RHIZD</name>
<dbReference type="Proteomes" id="UP000242414">
    <property type="component" value="Unassembled WGS sequence"/>
</dbReference>
<dbReference type="AlphaFoldDB" id="A0A1X0RIR7"/>
<organism evidence="1">
    <name type="scientific">Rhizopus microsporus var. microsporus</name>
    <dbReference type="NCBI Taxonomy" id="86635"/>
    <lineage>
        <taxon>Eukaryota</taxon>
        <taxon>Fungi</taxon>
        <taxon>Fungi incertae sedis</taxon>
        <taxon>Mucoromycota</taxon>
        <taxon>Mucoromycotina</taxon>
        <taxon>Mucoromycetes</taxon>
        <taxon>Mucorales</taxon>
        <taxon>Mucorineae</taxon>
        <taxon>Rhizopodaceae</taxon>
        <taxon>Rhizopus</taxon>
    </lineage>
</organism>
<dbReference type="OrthoDB" id="2275777at2759"/>
<dbReference type="VEuPathDB" id="FungiDB:BCV72DRAFT_259286"/>
<evidence type="ECO:0000313" key="1">
    <source>
        <dbReference type="EMBL" id="ORE11947.1"/>
    </source>
</evidence>
<dbReference type="EMBL" id="KV921854">
    <property type="protein sequence ID" value="ORE11947.1"/>
    <property type="molecule type" value="Genomic_DNA"/>
</dbReference>
<reference evidence="1" key="1">
    <citation type="journal article" date="2016" name="Proc. Natl. Acad. Sci. U.S.A.">
        <title>Lipid metabolic changes in an early divergent fungus govern the establishment of a mutualistic symbiosis with endobacteria.</title>
        <authorList>
            <person name="Lastovetsky O.A."/>
            <person name="Gaspar M.L."/>
            <person name="Mondo S.J."/>
            <person name="LaButti K.M."/>
            <person name="Sandor L."/>
            <person name="Grigoriev I.V."/>
            <person name="Henry S.A."/>
            <person name="Pawlowska T.E."/>
        </authorList>
    </citation>
    <scope>NUCLEOTIDE SEQUENCE [LARGE SCALE GENOMIC DNA]</scope>
    <source>
        <strain evidence="1">ATCC 52814</strain>
    </source>
</reference>
<accession>A0A1X0RIR7</accession>